<reference evidence="1 2" key="1">
    <citation type="submission" date="2022-04" db="EMBL/GenBank/DDBJ databases">
        <title>Genome draft of Actinomadura sp. ATCC 31491.</title>
        <authorList>
            <person name="Shi X."/>
            <person name="Du Y."/>
        </authorList>
    </citation>
    <scope>NUCLEOTIDE SEQUENCE [LARGE SCALE GENOMIC DNA]</scope>
    <source>
        <strain evidence="1 2">ATCC 31491</strain>
    </source>
</reference>
<evidence type="ECO:0008006" key="3">
    <source>
        <dbReference type="Google" id="ProtNLM"/>
    </source>
</evidence>
<dbReference type="EMBL" id="JAKRKC020000003">
    <property type="protein sequence ID" value="MCK2221928.1"/>
    <property type="molecule type" value="Genomic_DNA"/>
</dbReference>
<keyword evidence="2" id="KW-1185">Reference proteome</keyword>
<evidence type="ECO:0000313" key="2">
    <source>
        <dbReference type="Proteomes" id="UP001317259"/>
    </source>
</evidence>
<gene>
    <name evidence="1" type="ORF">MF672_050190</name>
</gene>
<comment type="caution">
    <text evidence="1">The sequence shown here is derived from an EMBL/GenBank/DDBJ whole genome shotgun (WGS) entry which is preliminary data.</text>
</comment>
<sequence>MPDVLSDELHGAFRRFYVWRDAQGSWCARPMPKLTAEEVAFGIRHELVSETLLALAFACTWQRSRRIVYRYLQEYAVEETSGHVTS</sequence>
<accession>A0ABT0GBZ1</accession>
<protein>
    <recommendedName>
        <fullName evidence="3">Integrase</fullName>
    </recommendedName>
</protein>
<organism evidence="1 2">
    <name type="scientific">Actinomadura luzonensis</name>
    <dbReference type="NCBI Taxonomy" id="2805427"/>
    <lineage>
        <taxon>Bacteria</taxon>
        <taxon>Bacillati</taxon>
        <taxon>Actinomycetota</taxon>
        <taxon>Actinomycetes</taxon>
        <taxon>Streptosporangiales</taxon>
        <taxon>Thermomonosporaceae</taxon>
        <taxon>Actinomadura</taxon>
    </lineage>
</organism>
<proteinExistence type="predicted"/>
<evidence type="ECO:0000313" key="1">
    <source>
        <dbReference type="EMBL" id="MCK2221928.1"/>
    </source>
</evidence>
<name>A0ABT0GBZ1_9ACTN</name>
<dbReference type="Proteomes" id="UP001317259">
    <property type="component" value="Unassembled WGS sequence"/>
</dbReference>
<dbReference type="RefSeq" id="WP_242377634.1">
    <property type="nucleotide sequence ID" value="NZ_JAKRKC020000003.1"/>
</dbReference>